<dbReference type="Proteomes" id="UP000266841">
    <property type="component" value="Unassembled WGS sequence"/>
</dbReference>
<dbReference type="AlphaFoldDB" id="K0SK01"/>
<protein>
    <submittedName>
        <fullName evidence="2">Uncharacterized protein</fullName>
    </submittedName>
</protein>
<feature type="region of interest" description="Disordered" evidence="1">
    <location>
        <begin position="104"/>
        <end position="160"/>
    </location>
</feature>
<feature type="compositionally biased region" description="Basic and acidic residues" evidence="1">
    <location>
        <begin position="131"/>
        <end position="140"/>
    </location>
</feature>
<accession>K0SK01</accession>
<dbReference type="EMBL" id="AGNL01024182">
    <property type="protein sequence ID" value="EJK58807.1"/>
    <property type="molecule type" value="Genomic_DNA"/>
</dbReference>
<feature type="compositionally biased region" description="Basic and acidic residues" evidence="1">
    <location>
        <begin position="107"/>
        <end position="122"/>
    </location>
</feature>
<evidence type="ECO:0000313" key="3">
    <source>
        <dbReference type="Proteomes" id="UP000266841"/>
    </source>
</evidence>
<proteinExistence type="predicted"/>
<feature type="region of interest" description="Disordered" evidence="1">
    <location>
        <begin position="1"/>
        <end position="67"/>
    </location>
</feature>
<feature type="non-terminal residue" evidence="2">
    <location>
        <position position="1"/>
    </location>
</feature>
<name>K0SK01_THAOC</name>
<evidence type="ECO:0000313" key="2">
    <source>
        <dbReference type="EMBL" id="EJK58807.1"/>
    </source>
</evidence>
<feature type="compositionally biased region" description="Basic and acidic residues" evidence="1">
    <location>
        <begin position="33"/>
        <end position="45"/>
    </location>
</feature>
<evidence type="ECO:0000256" key="1">
    <source>
        <dbReference type="SAM" id="MobiDB-lite"/>
    </source>
</evidence>
<gene>
    <name evidence="2" type="ORF">THAOC_21037</name>
</gene>
<comment type="caution">
    <text evidence="2">The sequence shown here is derived from an EMBL/GenBank/DDBJ whole genome shotgun (WGS) entry which is preliminary data.</text>
</comment>
<organism evidence="2 3">
    <name type="scientific">Thalassiosira oceanica</name>
    <name type="common">Marine diatom</name>
    <dbReference type="NCBI Taxonomy" id="159749"/>
    <lineage>
        <taxon>Eukaryota</taxon>
        <taxon>Sar</taxon>
        <taxon>Stramenopiles</taxon>
        <taxon>Ochrophyta</taxon>
        <taxon>Bacillariophyta</taxon>
        <taxon>Coscinodiscophyceae</taxon>
        <taxon>Thalassiosirophycidae</taxon>
        <taxon>Thalassiosirales</taxon>
        <taxon>Thalassiosiraceae</taxon>
        <taxon>Thalassiosira</taxon>
    </lineage>
</organism>
<keyword evidence="3" id="KW-1185">Reference proteome</keyword>
<reference evidence="2 3" key="1">
    <citation type="journal article" date="2012" name="Genome Biol.">
        <title>Genome and low-iron response of an oceanic diatom adapted to chronic iron limitation.</title>
        <authorList>
            <person name="Lommer M."/>
            <person name="Specht M."/>
            <person name="Roy A.S."/>
            <person name="Kraemer L."/>
            <person name="Andreson R."/>
            <person name="Gutowska M.A."/>
            <person name="Wolf J."/>
            <person name="Bergner S.V."/>
            <person name="Schilhabel M.B."/>
            <person name="Klostermeier U.C."/>
            <person name="Beiko R.G."/>
            <person name="Rosenstiel P."/>
            <person name="Hippler M."/>
            <person name="Laroche J."/>
        </authorList>
    </citation>
    <scope>NUCLEOTIDE SEQUENCE [LARGE SCALE GENOMIC DNA]</scope>
    <source>
        <strain evidence="2 3">CCMP1005</strain>
    </source>
</reference>
<sequence length="160" mass="17209">ATAGEGRVAAPRSERREAAPWQSFEYNSRRKGPGADRTARTERARRGGPGTARSWIRTMKSRPTTAGNATINSLISVDGSTSPRTSPSADVLLRITRVTDATINKSETGDGRGLRLGDERGRQTKIVQSEPRPEEPRGDGSRGGGCTIFALRGHDPRRAG</sequence>